<proteinExistence type="predicted"/>
<evidence type="ECO:0000256" key="5">
    <source>
        <dbReference type="SAM" id="SignalP"/>
    </source>
</evidence>
<dbReference type="OMA" id="DYNSIPN"/>
<dbReference type="Proteomes" id="UP000054359">
    <property type="component" value="Unassembled WGS sequence"/>
</dbReference>
<dbReference type="PROSITE" id="PS00233">
    <property type="entry name" value="CHIT_BIND_RR_1"/>
    <property type="match status" value="1"/>
</dbReference>
<evidence type="ECO:0000256" key="1">
    <source>
        <dbReference type="ARBA" id="ARBA00002980"/>
    </source>
</evidence>
<evidence type="ECO:0000313" key="6">
    <source>
        <dbReference type="EMBL" id="KFM64425.1"/>
    </source>
</evidence>
<dbReference type="Pfam" id="PF00379">
    <property type="entry name" value="Chitin_bind_4"/>
    <property type="match status" value="1"/>
</dbReference>
<gene>
    <name evidence="6" type="ORF">X975_16180</name>
</gene>
<evidence type="ECO:0000256" key="2">
    <source>
        <dbReference type="ARBA" id="ARBA00022460"/>
    </source>
</evidence>
<dbReference type="InterPro" id="IPR031311">
    <property type="entry name" value="CHIT_BIND_RR_consensus"/>
</dbReference>
<dbReference type="PANTHER" id="PTHR10380">
    <property type="entry name" value="CUTICLE PROTEIN"/>
    <property type="match status" value="1"/>
</dbReference>
<feature type="compositionally biased region" description="Polar residues" evidence="4">
    <location>
        <begin position="85"/>
        <end position="104"/>
    </location>
</feature>
<comment type="function">
    <text evidence="1">Component of the rigid cuticle of the spider.</text>
</comment>
<feature type="signal peptide" evidence="5">
    <location>
        <begin position="1"/>
        <end position="16"/>
    </location>
</feature>
<dbReference type="AlphaFoldDB" id="A0A087TH36"/>
<dbReference type="PANTHER" id="PTHR10380:SF173">
    <property type="entry name" value="CUTICULAR PROTEIN 47EF, ISOFORM C-RELATED"/>
    <property type="match status" value="1"/>
</dbReference>
<dbReference type="EMBL" id="KK115208">
    <property type="protein sequence ID" value="KFM64425.1"/>
    <property type="molecule type" value="Genomic_DNA"/>
</dbReference>
<dbReference type="STRING" id="407821.A0A087TH36"/>
<dbReference type="OrthoDB" id="6628116at2759"/>
<sequence>MLKALIFVSFAFLVHAQYPQDYNSIPNPYQFSYDSQAIGGASSHQESGDGNGRVSGSYSLVDEDGRSRRVEYVADELGFRANIITNEPGTSNQSPADVTVSSSADDGYGGIQTLAAPPRPVADFVPPSPPVVPVQPRVQLVRVPVPY</sequence>
<feature type="region of interest" description="Disordered" evidence="4">
    <location>
        <begin position="85"/>
        <end position="106"/>
    </location>
</feature>
<name>A0A087TH36_STEMI</name>
<keyword evidence="5" id="KW-0732">Signal</keyword>
<organism evidence="6 7">
    <name type="scientific">Stegodyphus mimosarum</name>
    <name type="common">African social velvet spider</name>
    <dbReference type="NCBI Taxonomy" id="407821"/>
    <lineage>
        <taxon>Eukaryota</taxon>
        <taxon>Metazoa</taxon>
        <taxon>Ecdysozoa</taxon>
        <taxon>Arthropoda</taxon>
        <taxon>Chelicerata</taxon>
        <taxon>Arachnida</taxon>
        <taxon>Araneae</taxon>
        <taxon>Araneomorphae</taxon>
        <taxon>Entelegynae</taxon>
        <taxon>Eresoidea</taxon>
        <taxon>Eresidae</taxon>
        <taxon>Stegodyphus</taxon>
    </lineage>
</organism>
<dbReference type="InterPro" id="IPR050468">
    <property type="entry name" value="Cuticle_Struct_Prot"/>
</dbReference>
<dbReference type="PRINTS" id="PR00947">
    <property type="entry name" value="CUTICLE"/>
</dbReference>
<feature type="non-terminal residue" evidence="6">
    <location>
        <position position="147"/>
    </location>
</feature>
<feature type="region of interest" description="Disordered" evidence="4">
    <location>
        <begin position="39"/>
        <end position="61"/>
    </location>
</feature>
<reference evidence="6 7" key="1">
    <citation type="submission" date="2013-11" db="EMBL/GenBank/DDBJ databases">
        <title>Genome sequencing of Stegodyphus mimosarum.</title>
        <authorList>
            <person name="Bechsgaard J."/>
        </authorList>
    </citation>
    <scope>NUCLEOTIDE SEQUENCE [LARGE SCALE GENOMIC DNA]</scope>
</reference>
<accession>A0A087TH36</accession>
<dbReference type="PROSITE" id="PS51155">
    <property type="entry name" value="CHIT_BIND_RR_2"/>
    <property type="match status" value="1"/>
</dbReference>
<evidence type="ECO:0000256" key="4">
    <source>
        <dbReference type="SAM" id="MobiDB-lite"/>
    </source>
</evidence>
<evidence type="ECO:0000256" key="3">
    <source>
        <dbReference type="PROSITE-ProRule" id="PRU00497"/>
    </source>
</evidence>
<dbReference type="GO" id="GO:0008010">
    <property type="term" value="F:structural constituent of chitin-based larval cuticle"/>
    <property type="evidence" value="ECO:0007669"/>
    <property type="project" value="TreeGrafter"/>
</dbReference>
<evidence type="ECO:0000313" key="7">
    <source>
        <dbReference type="Proteomes" id="UP000054359"/>
    </source>
</evidence>
<dbReference type="InterPro" id="IPR000618">
    <property type="entry name" value="Insect_cuticle"/>
</dbReference>
<keyword evidence="7" id="KW-1185">Reference proteome</keyword>
<feature type="chain" id="PRO_5001829639" evidence="5">
    <location>
        <begin position="17"/>
        <end position="147"/>
    </location>
</feature>
<dbReference type="GO" id="GO:0062129">
    <property type="term" value="C:chitin-based extracellular matrix"/>
    <property type="evidence" value="ECO:0007669"/>
    <property type="project" value="TreeGrafter"/>
</dbReference>
<keyword evidence="2 3" id="KW-0193">Cuticle</keyword>
<protein>
    <submittedName>
        <fullName evidence="6">Cuticle protein 16.8</fullName>
    </submittedName>
</protein>